<dbReference type="AlphaFoldDB" id="A0A839JVN6"/>
<name>A0A839JVN6_9FIRM</name>
<gene>
    <name evidence="1" type="ORF">H0486_02275</name>
</gene>
<dbReference type="EMBL" id="JACEGA010000001">
    <property type="protein sequence ID" value="MBB2181703.1"/>
    <property type="molecule type" value="Genomic_DNA"/>
</dbReference>
<dbReference type="PANTHER" id="PTHR42924:SF3">
    <property type="entry name" value="POLYMERASE_HISTIDINOL PHOSPHATASE N-TERMINAL DOMAIN-CONTAINING PROTEIN"/>
    <property type="match status" value="1"/>
</dbReference>
<evidence type="ECO:0000313" key="1">
    <source>
        <dbReference type="EMBL" id="MBB2181703.1"/>
    </source>
</evidence>
<keyword evidence="2" id="KW-1185">Reference proteome</keyword>
<dbReference type="RefSeq" id="WP_228351468.1">
    <property type="nucleotide sequence ID" value="NZ_JACEGA010000001.1"/>
</dbReference>
<dbReference type="InterPro" id="IPR016195">
    <property type="entry name" value="Pol/histidinol_Pase-like"/>
</dbReference>
<dbReference type="GO" id="GO:0004534">
    <property type="term" value="F:5'-3' RNA exonuclease activity"/>
    <property type="evidence" value="ECO:0007669"/>
    <property type="project" value="TreeGrafter"/>
</dbReference>
<dbReference type="CDD" id="cd07432">
    <property type="entry name" value="PHP_HisPPase"/>
    <property type="match status" value="1"/>
</dbReference>
<organism evidence="1 2">
    <name type="scientific">Variimorphobacter saccharofermentans</name>
    <dbReference type="NCBI Taxonomy" id="2755051"/>
    <lineage>
        <taxon>Bacteria</taxon>
        <taxon>Bacillati</taxon>
        <taxon>Bacillota</taxon>
        <taxon>Clostridia</taxon>
        <taxon>Lachnospirales</taxon>
        <taxon>Lachnospiraceae</taxon>
        <taxon>Variimorphobacter</taxon>
    </lineage>
</organism>
<dbReference type="Gene3D" id="3.20.20.140">
    <property type="entry name" value="Metal-dependent hydrolases"/>
    <property type="match status" value="1"/>
</dbReference>
<dbReference type="InterPro" id="IPR052018">
    <property type="entry name" value="PHP_domain"/>
</dbReference>
<dbReference type="Proteomes" id="UP000574276">
    <property type="component" value="Unassembled WGS sequence"/>
</dbReference>
<dbReference type="SUPFAM" id="SSF89550">
    <property type="entry name" value="PHP domain-like"/>
    <property type="match status" value="1"/>
</dbReference>
<dbReference type="Pfam" id="PF13263">
    <property type="entry name" value="PHP_C"/>
    <property type="match status" value="1"/>
</dbReference>
<evidence type="ECO:0000313" key="2">
    <source>
        <dbReference type="Proteomes" id="UP000574276"/>
    </source>
</evidence>
<comment type="caution">
    <text evidence="1">The sequence shown here is derived from an EMBL/GenBank/DDBJ whole genome shotgun (WGS) entry which is preliminary data.</text>
</comment>
<reference evidence="1 2" key="1">
    <citation type="submission" date="2020-07" db="EMBL/GenBank/DDBJ databases">
        <title>Characterization and genome sequencing of isolate MD1, a novel member within the family Lachnospiraceae.</title>
        <authorList>
            <person name="Rettenmaier R."/>
            <person name="Di Bello L."/>
            <person name="Zinser C."/>
            <person name="Scheitz K."/>
            <person name="Liebl W."/>
            <person name="Zverlov V."/>
        </authorList>
    </citation>
    <scope>NUCLEOTIDE SEQUENCE [LARGE SCALE GENOMIC DNA]</scope>
    <source>
        <strain evidence="1 2">MD1</strain>
    </source>
</reference>
<accession>A0A839JVN6</accession>
<proteinExistence type="predicted"/>
<sequence length="225" mass="25538">MNQYRYETHLHTTQASACARVSAAEHVNFYKKAGYSGIVVTDHFFNGNSCIPKELPWEQRIDLFCKGYEDAKKEGDRIGLSVFFGLEVNFRGTEFLIYGVDKAWLKNHPDMLSWTVDEQYRHVHAAGGFIIHAHPFRVRPYIKEARLFPEAVDAVEAINVGNGSDEFDRQAMDYAKQHHFPVTAGTDAHGKESLHSGIAFQHKIKDMQDLIDSIRSGEGELILPQ</sequence>
<dbReference type="GO" id="GO:0035312">
    <property type="term" value="F:5'-3' DNA exonuclease activity"/>
    <property type="evidence" value="ECO:0007669"/>
    <property type="project" value="TreeGrafter"/>
</dbReference>
<protein>
    <submittedName>
        <fullName evidence="1">PHP domain-containing protein</fullName>
    </submittedName>
</protein>
<dbReference type="PANTHER" id="PTHR42924">
    <property type="entry name" value="EXONUCLEASE"/>
    <property type="match status" value="1"/>
</dbReference>